<accession>A0A2P6NIA1</accession>
<evidence type="ECO:0008006" key="3">
    <source>
        <dbReference type="Google" id="ProtNLM"/>
    </source>
</evidence>
<dbReference type="Proteomes" id="UP000241769">
    <property type="component" value="Unassembled WGS sequence"/>
</dbReference>
<evidence type="ECO:0000313" key="2">
    <source>
        <dbReference type="Proteomes" id="UP000241769"/>
    </source>
</evidence>
<dbReference type="EMBL" id="MDYQ01000078">
    <property type="protein sequence ID" value="PRP83662.1"/>
    <property type="molecule type" value="Genomic_DNA"/>
</dbReference>
<comment type="caution">
    <text evidence="1">The sequence shown here is derived from an EMBL/GenBank/DDBJ whole genome shotgun (WGS) entry which is preliminary data.</text>
</comment>
<protein>
    <recommendedName>
        <fullName evidence="3">PAS domain-containing protein</fullName>
    </recommendedName>
</protein>
<dbReference type="AlphaFoldDB" id="A0A2P6NIA1"/>
<evidence type="ECO:0000313" key="1">
    <source>
        <dbReference type="EMBL" id="PRP83662.1"/>
    </source>
</evidence>
<reference evidence="1 2" key="1">
    <citation type="journal article" date="2018" name="Genome Biol. Evol.">
        <title>Multiple Roots of Fruiting Body Formation in Amoebozoa.</title>
        <authorList>
            <person name="Hillmann F."/>
            <person name="Forbes G."/>
            <person name="Novohradska S."/>
            <person name="Ferling I."/>
            <person name="Riege K."/>
            <person name="Groth M."/>
            <person name="Westermann M."/>
            <person name="Marz M."/>
            <person name="Spaller T."/>
            <person name="Winckler T."/>
            <person name="Schaap P."/>
            <person name="Glockner G."/>
        </authorList>
    </citation>
    <scope>NUCLEOTIDE SEQUENCE [LARGE SCALE GENOMIC DNA]</scope>
    <source>
        <strain evidence="1 2">Jena</strain>
    </source>
</reference>
<organism evidence="1 2">
    <name type="scientific">Planoprotostelium fungivorum</name>
    <dbReference type="NCBI Taxonomy" id="1890364"/>
    <lineage>
        <taxon>Eukaryota</taxon>
        <taxon>Amoebozoa</taxon>
        <taxon>Evosea</taxon>
        <taxon>Variosea</taxon>
        <taxon>Cavosteliida</taxon>
        <taxon>Cavosteliaceae</taxon>
        <taxon>Planoprotostelium</taxon>
    </lineage>
</organism>
<keyword evidence="2" id="KW-1185">Reference proteome</keyword>
<dbReference type="InParanoid" id="A0A2P6NIA1"/>
<name>A0A2P6NIA1_9EUKA</name>
<gene>
    <name evidence="1" type="ORF">PROFUN_03817</name>
</gene>
<proteinExistence type="predicted"/>
<sequence length="172" mass="20438">MVTKTLSERMAEQMEVLDTEEMRRRIDVGCKLHDLMITFRQVQMKKNDEIPIPCVLFNAFSQVVHANPAFYKLTGMPCQPHELSQEDTSYLFDYTPLAVRQKMWMHQTDQNEIVLPCYLRVWKTESCKREQRHGRDYIEATKWMMVDMDLVKEKKVKYMFNVYVMPSASALN</sequence>